<accession>A0A6J1N508</accession>
<keyword evidence="4" id="KW-0413">Isomerase</keyword>
<feature type="compositionally biased region" description="Basic and acidic residues" evidence="1">
    <location>
        <begin position="108"/>
        <end position="121"/>
    </location>
</feature>
<dbReference type="InterPro" id="IPR046331">
    <property type="entry name" value="GPAM1-like"/>
</dbReference>
<feature type="domain" description="DUF3752" evidence="2">
    <location>
        <begin position="491"/>
        <end position="625"/>
    </location>
</feature>
<dbReference type="AlphaFoldDB" id="A0A6J1N508"/>
<evidence type="ECO:0000313" key="4">
    <source>
        <dbReference type="RefSeq" id="XP_023940177.2"/>
    </source>
</evidence>
<feature type="region of interest" description="Disordered" evidence="1">
    <location>
        <begin position="496"/>
        <end position="632"/>
    </location>
</feature>
<dbReference type="GO" id="GO:0016853">
    <property type="term" value="F:isomerase activity"/>
    <property type="evidence" value="ECO:0007669"/>
    <property type="project" value="UniProtKB-KW"/>
</dbReference>
<sequence>MLSDESSSDSETGRFKGQTKRQDDKSNTSTKKENVFGRSIGRNRRSADRFNREGDRRRHEREKFEQRSRERHRYSRYSPVRKYSRDRSRERSKRSSERYRDRRRTHSKPREEKSKQRESRSTSKGKHIHSRPRSQKSPVNTRNVRDEIKGLISNKDRSSEKIEKQSWDEKSSSPEPVVKKSVVQKPTTEARKKKSDSPILLDVHGNSEGSDEVQPGSYYNMIPAIVKEKLEDTEVISEDSSEIDSSDDERLRAKLLNLEKELQKTKKKKHRRKHKRKTSKSDKDKRDSSASVEVTSTTDIPDVVIESSLLASAEVSSTQKTAQKESSEEGEILSDDSQSDIDPNDLRHKLKRSKTSQGQQNRDAWGPALPPHLDKNFKESASPEGPLLPPHLQRKGHNIGPSIPEDMRKVLAENSEIIHEVIHDSSDDDGIGPLPAGAENKWTEAHQHLEERAMEMKIKKLDGYSLKNSNIKSREQWMLELPEGKTKYLGLEARSFRAKEGPDMSDRSSWTDTPEDKARKALGIPKEEDTNVTLQREARERHVARRDEEQEKAAKKHKKKHKREESLLDMHQKKLKKKKKKEDKDEEKKERRPFSRDQDLQVNRFDEAQKRSIIKKAQGLNTRFSSGEAKYL</sequence>
<feature type="compositionally biased region" description="Basic and acidic residues" evidence="1">
    <location>
        <begin position="279"/>
        <end position="288"/>
    </location>
</feature>
<feature type="region of interest" description="Disordered" evidence="1">
    <location>
        <begin position="1"/>
        <end position="217"/>
    </location>
</feature>
<dbReference type="RefSeq" id="XP_023940177.2">
    <property type="nucleotide sequence ID" value="XM_024084409.2"/>
</dbReference>
<proteinExistence type="predicted"/>
<feature type="compositionally biased region" description="Basic residues" evidence="1">
    <location>
        <begin position="265"/>
        <end position="278"/>
    </location>
</feature>
<feature type="region of interest" description="Disordered" evidence="1">
    <location>
        <begin position="255"/>
        <end position="404"/>
    </location>
</feature>
<dbReference type="OrthoDB" id="341477at2759"/>
<feature type="compositionally biased region" description="Basic and acidic residues" evidence="1">
    <location>
        <begin position="582"/>
        <end position="610"/>
    </location>
</feature>
<feature type="compositionally biased region" description="Basic and acidic residues" evidence="1">
    <location>
        <begin position="255"/>
        <end position="264"/>
    </location>
</feature>
<feature type="compositionally biased region" description="Basic and acidic residues" evidence="1">
    <location>
        <begin position="496"/>
        <end position="506"/>
    </location>
</feature>
<feature type="compositionally biased region" description="Basic and acidic residues" evidence="1">
    <location>
        <begin position="20"/>
        <end position="35"/>
    </location>
</feature>
<feature type="compositionally biased region" description="Low complexity" evidence="1">
    <location>
        <begin position="173"/>
        <end position="186"/>
    </location>
</feature>
<dbReference type="KEGG" id="bany:112047322"/>
<feature type="compositionally biased region" description="Basic and acidic residues" evidence="1">
    <location>
        <begin position="45"/>
        <end position="68"/>
    </location>
</feature>
<feature type="compositionally biased region" description="Low complexity" evidence="1">
    <location>
        <begin position="306"/>
        <end position="317"/>
    </location>
</feature>
<feature type="compositionally biased region" description="Basic and acidic residues" evidence="1">
    <location>
        <begin position="514"/>
        <end position="529"/>
    </location>
</feature>
<protein>
    <submittedName>
        <fullName evidence="4">Peptidyl-prolyl cis-trans isomerase G</fullName>
    </submittedName>
</protein>
<feature type="compositionally biased region" description="Basic and acidic residues" evidence="1">
    <location>
        <begin position="536"/>
        <end position="553"/>
    </location>
</feature>
<feature type="compositionally biased region" description="Basic and acidic residues" evidence="1">
    <location>
        <begin position="143"/>
        <end position="172"/>
    </location>
</feature>
<dbReference type="Proteomes" id="UP001652582">
    <property type="component" value="Chromosome 4"/>
</dbReference>
<keyword evidence="3" id="KW-1185">Reference proteome</keyword>
<feature type="compositionally biased region" description="Basic and acidic residues" evidence="1">
    <location>
        <begin position="83"/>
        <end position="100"/>
    </location>
</feature>
<gene>
    <name evidence="4" type="primary">LOC112047322</name>
</gene>
<dbReference type="PANTHER" id="PTHR46370">
    <property type="entry name" value="GPALPP MOTIFS-CONTAINING PROTEIN 1"/>
    <property type="match status" value="1"/>
</dbReference>
<feature type="compositionally biased region" description="Acidic residues" evidence="1">
    <location>
        <begin position="328"/>
        <end position="343"/>
    </location>
</feature>
<evidence type="ECO:0000259" key="2">
    <source>
        <dbReference type="Pfam" id="PF12572"/>
    </source>
</evidence>
<dbReference type="InterPro" id="IPR022226">
    <property type="entry name" value="DUF3752"/>
</dbReference>
<reference evidence="4" key="1">
    <citation type="submission" date="2025-08" db="UniProtKB">
        <authorList>
            <consortium name="RefSeq"/>
        </authorList>
    </citation>
    <scope>IDENTIFICATION</scope>
</reference>
<feature type="compositionally biased region" description="Polar residues" evidence="1">
    <location>
        <begin position="290"/>
        <end position="299"/>
    </location>
</feature>
<name>A0A6J1N508_BICAN</name>
<dbReference type="PANTHER" id="PTHR46370:SF1">
    <property type="entry name" value="GPALPP MOTIFS-CONTAINING PROTEIN 1"/>
    <property type="match status" value="1"/>
</dbReference>
<feature type="compositionally biased region" description="Basic and acidic residues" evidence="1">
    <location>
        <begin position="563"/>
        <end position="572"/>
    </location>
</feature>
<feature type="compositionally biased region" description="Basic residues" evidence="1">
    <location>
        <begin position="123"/>
        <end position="134"/>
    </location>
</feature>
<dbReference type="GeneID" id="112047322"/>
<evidence type="ECO:0000313" key="3">
    <source>
        <dbReference type="Proteomes" id="UP001652582"/>
    </source>
</evidence>
<dbReference type="Pfam" id="PF12572">
    <property type="entry name" value="DUF3752"/>
    <property type="match status" value="1"/>
</dbReference>
<evidence type="ECO:0000256" key="1">
    <source>
        <dbReference type="SAM" id="MobiDB-lite"/>
    </source>
</evidence>
<organism evidence="3 4">
    <name type="scientific">Bicyclus anynana</name>
    <name type="common">Squinting bush brown butterfly</name>
    <dbReference type="NCBI Taxonomy" id="110368"/>
    <lineage>
        <taxon>Eukaryota</taxon>
        <taxon>Metazoa</taxon>
        <taxon>Ecdysozoa</taxon>
        <taxon>Arthropoda</taxon>
        <taxon>Hexapoda</taxon>
        <taxon>Insecta</taxon>
        <taxon>Pterygota</taxon>
        <taxon>Neoptera</taxon>
        <taxon>Endopterygota</taxon>
        <taxon>Lepidoptera</taxon>
        <taxon>Glossata</taxon>
        <taxon>Ditrysia</taxon>
        <taxon>Papilionoidea</taxon>
        <taxon>Nymphalidae</taxon>
        <taxon>Satyrinae</taxon>
        <taxon>Satyrini</taxon>
        <taxon>Mycalesina</taxon>
        <taxon>Bicyclus</taxon>
    </lineage>
</organism>